<dbReference type="EMBL" id="UINC01170880">
    <property type="protein sequence ID" value="SVD75144.1"/>
    <property type="molecule type" value="Genomic_DNA"/>
</dbReference>
<proteinExistence type="predicted"/>
<feature type="domain" description="Bacillithiol biosynthesis BshC N-terminal Rossmann-like" evidence="1">
    <location>
        <begin position="1"/>
        <end position="142"/>
    </location>
</feature>
<gene>
    <name evidence="2" type="ORF">METZ01_LOCUS427998</name>
</gene>
<feature type="non-terminal residue" evidence="2">
    <location>
        <position position="142"/>
    </location>
</feature>
<reference evidence="2" key="1">
    <citation type="submission" date="2018-05" db="EMBL/GenBank/DDBJ databases">
        <authorList>
            <person name="Lanie J.A."/>
            <person name="Ng W.-L."/>
            <person name="Kazmierczak K.M."/>
            <person name="Andrzejewski T.M."/>
            <person name="Davidsen T.M."/>
            <person name="Wayne K.J."/>
            <person name="Tettelin H."/>
            <person name="Glass J.I."/>
            <person name="Rusch D."/>
            <person name="Podicherti R."/>
            <person name="Tsui H.-C.T."/>
            <person name="Winkler M.E."/>
        </authorList>
    </citation>
    <scope>NUCLEOTIDE SEQUENCE</scope>
</reference>
<protein>
    <recommendedName>
        <fullName evidence="1">Bacillithiol biosynthesis BshC N-terminal Rossmann-like domain-containing protein</fullName>
    </recommendedName>
</protein>
<dbReference type="Pfam" id="PF10079">
    <property type="entry name" value="Rossmann-like_BshC"/>
    <property type="match status" value="1"/>
</dbReference>
<name>A0A382XW65_9ZZZZ</name>
<evidence type="ECO:0000313" key="2">
    <source>
        <dbReference type="EMBL" id="SVD75144.1"/>
    </source>
</evidence>
<evidence type="ECO:0000259" key="1">
    <source>
        <dbReference type="Pfam" id="PF10079"/>
    </source>
</evidence>
<organism evidence="2">
    <name type="scientific">marine metagenome</name>
    <dbReference type="NCBI Taxonomy" id="408172"/>
    <lineage>
        <taxon>unclassified sequences</taxon>
        <taxon>metagenomes</taxon>
        <taxon>ecological metagenomes</taxon>
    </lineage>
</organism>
<dbReference type="AlphaFoldDB" id="A0A382XW65"/>
<accession>A0A382XW65</accession>
<dbReference type="InterPro" id="IPR055398">
    <property type="entry name" value="Rossmann-like_BshC"/>
</dbReference>
<sequence>MTVKSIPFGTVLPSSQLLNAYLDAFSNVSSFYALNPKDDQIWTRMMKLVDGRDSDLPRSALSSTLVDQNQRFGADEKTLAAASDIAAPNTYTVMTGQQVGLFTGPLYTIYKALTAVKVSQRLENSLHRRVVPVFWMASDDHD</sequence>